<dbReference type="Proteomes" id="UP001595557">
    <property type="component" value="Unassembled WGS sequence"/>
</dbReference>
<keyword evidence="1" id="KW-1133">Transmembrane helix</keyword>
<name>A0ABV7IBG9_9RHOB</name>
<reference evidence="3" key="1">
    <citation type="journal article" date="2019" name="Int. J. Syst. Evol. Microbiol.">
        <title>The Global Catalogue of Microorganisms (GCM) 10K type strain sequencing project: providing services to taxonomists for standard genome sequencing and annotation.</title>
        <authorList>
            <consortium name="The Broad Institute Genomics Platform"/>
            <consortium name="The Broad Institute Genome Sequencing Center for Infectious Disease"/>
            <person name="Wu L."/>
            <person name="Ma J."/>
        </authorList>
    </citation>
    <scope>NUCLEOTIDE SEQUENCE [LARGE SCALE GENOMIC DNA]</scope>
    <source>
        <strain evidence="3">KCTC 52239</strain>
    </source>
</reference>
<proteinExistence type="predicted"/>
<dbReference type="EMBL" id="JBHRTE010000004">
    <property type="protein sequence ID" value="MFC3166624.1"/>
    <property type="molecule type" value="Genomic_DNA"/>
</dbReference>
<evidence type="ECO:0000313" key="2">
    <source>
        <dbReference type="EMBL" id="MFC3166624.1"/>
    </source>
</evidence>
<feature type="transmembrane region" description="Helical" evidence="1">
    <location>
        <begin position="225"/>
        <end position="244"/>
    </location>
</feature>
<feature type="transmembrane region" description="Helical" evidence="1">
    <location>
        <begin position="281"/>
        <end position="300"/>
    </location>
</feature>
<sequence>MEPAKPLRKNSKFFLPPPKDGSDFKELFAQIAAAGAGRPADKDGFPAGPWTPELLAEAISQIDGNRVGVDLRTVQLWFQKNNKGISTTNIRWLARILGCDDPDATSEWQVELSAAQSRLTAKRRKQISEQGHDALETTNAAQQSAYQYEKFQDVEKSPKDTPSESLRRFSLARWSEALFSRDSLLDVPAAVFAGAVTLGFFSYVVDIHSVFYGHSSAPTKQVGFLWAPNWTVLFLVLLPLYLVFAGELIASWKKDARANLTFETEDQLDFGWRHSVEAYSYSYWACLVVCLPVAAAAQWINECLVPLLKGDPGNFGVDWGRIAIYRPDIISVPEAIAFTSAAYLYMGVCFFIFFAGLILLFTLAHDLSKIGRVPKLLSTADKREELLGSSTKVMLGIFRCTVLGILIAICMRLQNMFMLSRSESIVAWLVDDLMSVVSGQQAAIERLSYSRPTLYSSLLVVLTTCTVFLHGATRVHRIFVHAEAQNAPDDLYGGQLGNGHRPTPPRWGLMFGVVGMLVVNYLLIDLFTGFSMMLSIGSLLAVYSLIDPSFRRGR</sequence>
<keyword evidence="1" id="KW-0812">Transmembrane</keyword>
<evidence type="ECO:0000256" key="1">
    <source>
        <dbReference type="SAM" id="Phobius"/>
    </source>
</evidence>
<accession>A0ABV7IBG9</accession>
<comment type="caution">
    <text evidence="2">The sequence shown here is derived from an EMBL/GenBank/DDBJ whole genome shotgun (WGS) entry which is preliminary data.</text>
</comment>
<feature type="transmembrane region" description="Helical" evidence="1">
    <location>
        <begin position="393"/>
        <end position="414"/>
    </location>
</feature>
<dbReference type="RefSeq" id="WP_242689991.1">
    <property type="nucleotide sequence ID" value="NZ_JAFNAW010000008.1"/>
</dbReference>
<gene>
    <name evidence="2" type="ORF">ACFOD7_00995</name>
</gene>
<feature type="transmembrane region" description="Helical" evidence="1">
    <location>
        <begin position="342"/>
        <end position="364"/>
    </location>
</feature>
<protein>
    <submittedName>
        <fullName evidence="2">RcgA family putative transporter</fullName>
    </submittedName>
</protein>
<organism evidence="2 3">
    <name type="scientific">Paracoccus fontiphilus</name>
    <dbReference type="NCBI Taxonomy" id="1815556"/>
    <lineage>
        <taxon>Bacteria</taxon>
        <taxon>Pseudomonadati</taxon>
        <taxon>Pseudomonadota</taxon>
        <taxon>Alphaproteobacteria</taxon>
        <taxon>Rhodobacterales</taxon>
        <taxon>Paracoccaceae</taxon>
        <taxon>Paracoccus</taxon>
    </lineage>
</organism>
<feature type="transmembrane region" description="Helical" evidence="1">
    <location>
        <begin position="183"/>
        <end position="205"/>
    </location>
</feature>
<dbReference type="NCBIfam" id="NF047336">
    <property type="entry name" value="conj_memb_RcgA"/>
    <property type="match status" value="1"/>
</dbReference>
<dbReference type="InterPro" id="IPR058114">
    <property type="entry name" value="RcgA-like"/>
</dbReference>
<feature type="transmembrane region" description="Helical" evidence="1">
    <location>
        <begin position="454"/>
        <end position="472"/>
    </location>
</feature>
<keyword evidence="1" id="KW-0472">Membrane</keyword>
<feature type="transmembrane region" description="Helical" evidence="1">
    <location>
        <begin position="530"/>
        <end position="546"/>
    </location>
</feature>
<evidence type="ECO:0000313" key="3">
    <source>
        <dbReference type="Proteomes" id="UP001595557"/>
    </source>
</evidence>
<feature type="transmembrane region" description="Helical" evidence="1">
    <location>
        <begin position="507"/>
        <end position="524"/>
    </location>
</feature>
<keyword evidence="3" id="KW-1185">Reference proteome</keyword>